<gene>
    <name evidence="2" type="ORF">HLPCO_002808</name>
</gene>
<dbReference type="OrthoDB" id="6028159at2"/>
<dbReference type="STRING" id="1033810.HLPCO_002808"/>
<name>U2E7G2_9MOLU</name>
<sequence>MNKIYNCDEEVIIKSNRFKVVCIFMFFTVIELVMLSNIIYFNIESIVIKFIIMIASLFIAFGMIVYFIQIFENKPLLIINKNGFTDNSTLLSLGFISWEEVIELYEKSDYINELKNIHFIAVRLKDINKLLNTVSKIKSKLIRSNLDTILISVVTSTYKDQEVLEIMQYYFDSYKEKQMIN</sequence>
<evidence type="ECO:0000313" key="3">
    <source>
        <dbReference type="Proteomes" id="UP000005707"/>
    </source>
</evidence>
<keyword evidence="3" id="KW-1185">Reference proteome</keyword>
<dbReference type="AlphaFoldDB" id="U2E7G2"/>
<reference evidence="2 3" key="1">
    <citation type="journal article" date="2011" name="J. Bacteriol.">
        <title>Genome sequence of Haloplasma contractile, an unusual contractile bacterium from a deep-sea anoxic brine lake.</title>
        <authorList>
            <person name="Antunes A."/>
            <person name="Alam I."/>
            <person name="El Dorry H."/>
            <person name="Siam R."/>
            <person name="Robertson A."/>
            <person name="Bajic V.B."/>
            <person name="Stingl U."/>
        </authorList>
    </citation>
    <scope>NUCLEOTIDE SEQUENCE [LARGE SCALE GENOMIC DNA]</scope>
    <source>
        <strain evidence="2 3">SSD-17B</strain>
    </source>
</reference>
<dbReference type="InParanoid" id="U2E7G2"/>
<keyword evidence="1" id="KW-1133">Transmembrane helix</keyword>
<keyword evidence="1" id="KW-0812">Transmembrane</keyword>
<feature type="transmembrane region" description="Helical" evidence="1">
    <location>
        <begin position="46"/>
        <end position="68"/>
    </location>
</feature>
<evidence type="ECO:0000313" key="2">
    <source>
        <dbReference type="EMBL" id="ERJ11143.1"/>
    </source>
</evidence>
<reference evidence="2 3" key="2">
    <citation type="journal article" date="2013" name="PLoS ONE">
        <title>INDIGO - INtegrated Data Warehouse of MIcrobial GenOmes with Examples from the Red Sea Extremophiles.</title>
        <authorList>
            <person name="Alam I."/>
            <person name="Antunes A."/>
            <person name="Kamau A.A."/>
            <person name="Ba Alawi W."/>
            <person name="Kalkatawi M."/>
            <person name="Stingl U."/>
            <person name="Bajic V.B."/>
        </authorList>
    </citation>
    <scope>NUCLEOTIDE SEQUENCE [LARGE SCALE GENOMIC DNA]</scope>
    <source>
        <strain evidence="2 3">SSD-17B</strain>
    </source>
</reference>
<feature type="transmembrane region" description="Helical" evidence="1">
    <location>
        <begin position="20"/>
        <end position="40"/>
    </location>
</feature>
<comment type="caution">
    <text evidence="2">The sequence shown here is derived from an EMBL/GenBank/DDBJ whole genome shotgun (WGS) entry which is preliminary data.</text>
</comment>
<dbReference type="NCBIfam" id="NF041635">
    <property type="entry name" value="STM3941_fam"/>
    <property type="match status" value="1"/>
</dbReference>
<dbReference type="EMBL" id="AFNU02000015">
    <property type="protein sequence ID" value="ERJ11143.1"/>
    <property type="molecule type" value="Genomic_DNA"/>
</dbReference>
<organism evidence="2 3">
    <name type="scientific">Haloplasma contractile SSD-17B</name>
    <dbReference type="NCBI Taxonomy" id="1033810"/>
    <lineage>
        <taxon>Bacteria</taxon>
        <taxon>Bacillati</taxon>
        <taxon>Mycoplasmatota</taxon>
        <taxon>Mollicutes</taxon>
        <taxon>Haloplasmatales</taxon>
        <taxon>Haloplasmataceae</taxon>
        <taxon>Haloplasma</taxon>
    </lineage>
</organism>
<dbReference type="RefSeq" id="WP_008824461.1">
    <property type="nucleotide sequence ID" value="NZ_AFNU02000015.1"/>
</dbReference>
<dbReference type="Proteomes" id="UP000005707">
    <property type="component" value="Unassembled WGS sequence"/>
</dbReference>
<proteinExistence type="predicted"/>
<keyword evidence="1" id="KW-0472">Membrane</keyword>
<protein>
    <submittedName>
        <fullName evidence="2">Uncharacterized protein</fullName>
    </submittedName>
</protein>
<dbReference type="InterPro" id="IPR048136">
    <property type="entry name" value="STM3941-like"/>
</dbReference>
<accession>U2E7G2</accession>
<evidence type="ECO:0000256" key="1">
    <source>
        <dbReference type="SAM" id="Phobius"/>
    </source>
</evidence>